<dbReference type="Proteomes" id="UP000015105">
    <property type="component" value="Chromosome 5D"/>
</dbReference>
<keyword evidence="1" id="KW-0611">Plant defense</keyword>
<sequence length="147" mass="15489">QATMAASSSALILLLAVGLVAGASATSFSITNRCSFTVWPAATPVGGGRQLNRGETWNLDIPGGTSSGRCTLSGQSPLTLAEFTLGSQDFYDISVIDGYNLPMDFSCSTGVNIQCRDPSCPDAYHQPNDVRTKACSGNRRFNVVFCP</sequence>
<dbReference type="Gene3D" id="2.60.110.10">
    <property type="entry name" value="Thaumatin"/>
    <property type="match status" value="2"/>
</dbReference>
<evidence type="ECO:0000256" key="2">
    <source>
        <dbReference type="SAM" id="SignalP"/>
    </source>
</evidence>
<evidence type="ECO:0000313" key="4">
    <source>
        <dbReference type="Proteomes" id="UP000015105"/>
    </source>
</evidence>
<reference evidence="3" key="5">
    <citation type="journal article" date="2021" name="G3 (Bethesda)">
        <title>Aegilops tauschii genome assembly Aet v5.0 features greater sequence contiguity and improved annotation.</title>
        <authorList>
            <person name="Wang L."/>
            <person name="Zhu T."/>
            <person name="Rodriguez J.C."/>
            <person name="Deal K.R."/>
            <person name="Dubcovsky J."/>
            <person name="McGuire P.E."/>
            <person name="Lux T."/>
            <person name="Spannagl M."/>
            <person name="Mayer K.F.X."/>
            <person name="Baldrich P."/>
            <person name="Meyers B.C."/>
            <person name="Huo N."/>
            <person name="Gu Y.Q."/>
            <person name="Zhou H."/>
            <person name="Devos K.M."/>
            <person name="Bennetzen J.L."/>
            <person name="Unver T."/>
            <person name="Budak H."/>
            <person name="Gulick P.J."/>
            <person name="Galiba G."/>
            <person name="Kalapos B."/>
            <person name="Nelson D.R."/>
            <person name="Li P."/>
            <person name="You F.M."/>
            <person name="Luo M.C."/>
            <person name="Dvorak J."/>
        </authorList>
    </citation>
    <scope>NUCLEOTIDE SEQUENCE [LARGE SCALE GENOMIC DNA]</scope>
    <source>
        <strain evidence="3">cv. AL8/78</strain>
    </source>
</reference>
<proteinExistence type="predicted"/>
<dbReference type="PANTHER" id="PTHR31048">
    <property type="entry name" value="OS03G0233200 PROTEIN"/>
    <property type="match status" value="1"/>
</dbReference>
<feature type="signal peptide" evidence="2">
    <location>
        <begin position="1"/>
        <end position="25"/>
    </location>
</feature>
<evidence type="ECO:0008006" key="5">
    <source>
        <dbReference type="Google" id="ProtNLM"/>
    </source>
</evidence>
<dbReference type="EnsemblPlants" id="AET5Gv20057600.2">
    <property type="protein sequence ID" value="AET5Gv20057600.2"/>
    <property type="gene ID" value="AET5Gv20057600"/>
</dbReference>
<dbReference type="PROSITE" id="PS51367">
    <property type="entry name" value="THAUMATIN_2"/>
    <property type="match status" value="2"/>
</dbReference>
<protein>
    <recommendedName>
        <fullName evidence="5">Thaumatin-like protein</fullName>
    </recommendedName>
</protein>
<accession>A0A453JIM7</accession>
<name>A0A453JIM7_AEGTS</name>
<organism evidence="3 4">
    <name type="scientific">Aegilops tauschii subsp. strangulata</name>
    <name type="common">Goatgrass</name>
    <dbReference type="NCBI Taxonomy" id="200361"/>
    <lineage>
        <taxon>Eukaryota</taxon>
        <taxon>Viridiplantae</taxon>
        <taxon>Streptophyta</taxon>
        <taxon>Embryophyta</taxon>
        <taxon>Tracheophyta</taxon>
        <taxon>Spermatophyta</taxon>
        <taxon>Magnoliopsida</taxon>
        <taxon>Liliopsida</taxon>
        <taxon>Poales</taxon>
        <taxon>Poaceae</taxon>
        <taxon>BOP clade</taxon>
        <taxon>Pooideae</taxon>
        <taxon>Triticodae</taxon>
        <taxon>Triticeae</taxon>
        <taxon>Triticinae</taxon>
        <taxon>Aegilops</taxon>
    </lineage>
</organism>
<dbReference type="Gramene" id="AET5Gv20057600.2">
    <property type="protein sequence ID" value="AET5Gv20057600.2"/>
    <property type="gene ID" value="AET5Gv20057600"/>
</dbReference>
<reference evidence="4" key="1">
    <citation type="journal article" date="2014" name="Science">
        <title>Ancient hybridizations among the ancestral genomes of bread wheat.</title>
        <authorList>
            <consortium name="International Wheat Genome Sequencing Consortium,"/>
            <person name="Marcussen T."/>
            <person name="Sandve S.R."/>
            <person name="Heier L."/>
            <person name="Spannagl M."/>
            <person name="Pfeifer M."/>
            <person name="Jakobsen K.S."/>
            <person name="Wulff B.B."/>
            <person name="Steuernagel B."/>
            <person name="Mayer K.F."/>
            <person name="Olsen O.A."/>
        </authorList>
    </citation>
    <scope>NUCLEOTIDE SEQUENCE [LARGE SCALE GENOMIC DNA]</scope>
    <source>
        <strain evidence="4">cv. AL8/78</strain>
    </source>
</reference>
<evidence type="ECO:0000256" key="1">
    <source>
        <dbReference type="ARBA" id="ARBA00022821"/>
    </source>
</evidence>
<dbReference type="AlphaFoldDB" id="A0A453JIM7"/>
<reference evidence="3" key="3">
    <citation type="journal article" date="2017" name="Nature">
        <title>Genome sequence of the progenitor of the wheat D genome Aegilops tauschii.</title>
        <authorList>
            <person name="Luo M.C."/>
            <person name="Gu Y.Q."/>
            <person name="Puiu D."/>
            <person name="Wang H."/>
            <person name="Twardziok S.O."/>
            <person name="Deal K.R."/>
            <person name="Huo N."/>
            <person name="Zhu T."/>
            <person name="Wang L."/>
            <person name="Wang Y."/>
            <person name="McGuire P.E."/>
            <person name="Liu S."/>
            <person name="Long H."/>
            <person name="Ramasamy R.K."/>
            <person name="Rodriguez J.C."/>
            <person name="Van S.L."/>
            <person name="Yuan L."/>
            <person name="Wang Z."/>
            <person name="Xia Z."/>
            <person name="Xiao L."/>
            <person name="Anderson O.D."/>
            <person name="Ouyang S."/>
            <person name="Liang Y."/>
            <person name="Zimin A.V."/>
            <person name="Pertea G."/>
            <person name="Qi P."/>
            <person name="Bennetzen J.L."/>
            <person name="Dai X."/>
            <person name="Dawson M.W."/>
            <person name="Muller H.G."/>
            <person name="Kugler K."/>
            <person name="Rivarola-Duarte L."/>
            <person name="Spannagl M."/>
            <person name="Mayer K.F.X."/>
            <person name="Lu F.H."/>
            <person name="Bevan M.W."/>
            <person name="Leroy P."/>
            <person name="Li P."/>
            <person name="You F.M."/>
            <person name="Sun Q."/>
            <person name="Liu Z."/>
            <person name="Lyons E."/>
            <person name="Wicker T."/>
            <person name="Salzberg S.L."/>
            <person name="Devos K.M."/>
            <person name="Dvorak J."/>
        </authorList>
    </citation>
    <scope>NUCLEOTIDE SEQUENCE [LARGE SCALE GENOMIC DNA]</scope>
    <source>
        <strain evidence="3">cv. AL8/78</strain>
    </source>
</reference>
<dbReference type="Pfam" id="PF00314">
    <property type="entry name" value="Thaumatin"/>
    <property type="match status" value="1"/>
</dbReference>
<keyword evidence="2" id="KW-0732">Signal</keyword>
<dbReference type="InterPro" id="IPR001938">
    <property type="entry name" value="Thaumatin"/>
</dbReference>
<reference evidence="3" key="4">
    <citation type="submission" date="2019-03" db="UniProtKB">
        <authorList>
            <consortium name="EnsemblPlants"/>
        </authorList>
    </citation>
    <scope>IDENTIFICATION</scope>
</reference>
<dbReference type="GO" id="GO:0006952">
    <property type="term" value="P:defense response"/>
    <property type="evidence" value="ECO:0007669"/>
    <property type="project" value="UniProtKB-KW"/>
</dbReference>
<feature type="chain" id="PRO_5019156482" description="Thaumatin-like protein" evidence="2">
    <location>
        <begin position="26"/>
        <end position="147"/>
    </location>
</feature>
<dbReference type="PRINTS" id="PR00347">
    <property type="entry name" value="THAUMATIN"/>
</dbReference>
<keyword evidence="4" id="KW-1185">Reference proteome</keyword>
<dbReference type="SMART" id="SM00205">
    <property type="entry name" value="THN"/>
    <property type="match status" value="1"/>
</dbReference>
<reference evidence="4" key="2">
    <citation type="journal article" date="2017" name="Nat. Plants">
        <title>The Aegilops tauschii genome reveals multiple impacts of transposons.</title>
        <authorList>
            <person name="Zhao G."/>
            <person name="Zou C."/>
            <person name="Li K."/>
            <person name="Wang K."/>
            <person name="Li T."/>
            <person name="Gao L."/>
            <person name="Zhang X."/>
            <person name="Wang H."/>
            <person name="Yang Z."/>
            <person name="Liu X."/>
            <person name="Jiang W."/>
            <person name="Mao L."/>
            <person name="Kong X."/>
            <person name="Jiao Y."/>
            <person name="Jia J."/>
        </authorList>
    </citation>
    <scope>NUCLEOTIDE SEQUENCE [LARGE SCALE GENOMIC DNA]</scope>
    <source>
        <strain evidence="4">cv. AL8/78</strain>
    </source>
</reference>
<dbReference type="SUPFAM" id="SSF49870">
    <property type="entry name" value="Osmotin, thaumatin-like protein"/>
    <property type="match status" value="1"/>
</dbReference>
<dbReference type="InterPro" id="IPR037176">
    <property type="entry name" value="Osmotin/thaumatin-like_sf"/>
</dbReference>
<evidence type="ECO:0000313" key="3">
    <source>
        <dbReference type="EnsemblPlants" id="AET5Gv20057600.2"/>
    </source>
</evidence>